<dbReference type="OrthoDB" id="972944at2"/>
<evidence type="ECO:0000256" key="4">
    <source>
        <dbReference type="ARBA" id="ARBA00023004"/>
    </source>
</evidence>
<protein>
    <submittedName>
        <fullName evidence="6">Lignostilbene-alpha,beta-dioxygenase</fullName>
    </submittedName>
</protein>
<dbReference type="GO" id="GO:0016121">
    <property type="term" value="P:carotene catabolic process"/>
    <property type="evidence" value="ECO:0007669"/>
    <property type="project" value="TreeGrafter"/>
</dbReference>
<evidence type="ECO:0000313" key="6">
    <source>
        <dbReference type="EMBL" id="PSB02684.1"/>
    </source>
</evidence>
<evidence type="ECO:0000256" key="2">
    <source>
        <dbReference type="ARBA" id="ARBA00022723"/>
    </source>
</evidence>
<evidence type="ECO:0000256" key="5">
    <source>
        <dbReference type="PIRSR" id="PIRSR604294-1"/>
    </source>
</evidence>
<comment type="caution">
    <text evidence="6">The sequence shown here is derived from an EMBL/GenBank/DDBJ whole genome shotgun (WGS) entry which is preliminary data.</text>
</comment>
<reference evidence="6 7" key="2">
    <citation type="submission" date="2018-03" db="EMBL/GenBank/DDBJ databases">
        <title>The ancient ancestry and fast evolution of plastids.</title>
        <authorList>
            <person name="Moore K.R."/>
            <person name="Magnabosco C."/>
            <person name="Momper L."/>
            <person name="Gold D.A."/>
            <person name="Bosak T."/>
            <person name="Fournier G.P."/>
        </authorList>
    </citation>
    <scope>NUCLEOTIDE SEQUENCE [LARGE SCALE GENOMIC DNA]</scope>
    <source>
        <strain evidence="6 7">CCAP 1448/3</strain>
    </source>
</reference>
<dbReference type="InterPro" id="IPR004294">
    <property type="entry name" value="Carotenoid_Oase"/>
</dbReference>
<keyword evidence="2 5" id="KW-0479">Metal-binding</keyword>
<organism evidence="6 7">
    <name type="scientific">Merismopedia glauca CCAP 1448/3</name>
    <dbReference type="NCBI Taxonomy" id="1296344"/>
    <lineage>
        <taxon>Bacteria</taxon>
        <taxon>Bacillati</taxon>
        <taxon>Cyanobacteriota</taxon>
        <taxon>Cyanophyceae</taxon>
        <taxon>Synechococcales</taxon>
        <taxon>Merismopediaceae</taxon>
        <taxon>Merismopedia</taxon>
    </lineage>
</organism>
<dbReference type="GO" id="GO:0010436">
    <property type="term" value="F:carotenoid dioxygenase activity"/>
    <property type="evidence" value="ECO:0007669"/>
    <property type="project" value="TreeGrafter"/>
</dbReference>
<dbReference type="PANTHER" id="PTHR10543:SF89">
    <property type="entry name" value="CAROTENOID 9,10(9',10')-CLEAVAGE DIOXYGENASE 1"/>
    <property type="match status" value="1"/>
</dbReference>
<keyword evidence="4 5" id="KW-0408">Iron</keyword>
<dbReference type="Proteomes" id="UP000238762">
    <property type="component" value="Unassembled WGS sequence"/>
</dbReference>
<dbReference type="EMBL" id="PVWJ01000052">
    <property type="protein sequence ID" value="PSB02684.1"/>
    <property type="molecule type" value="Genomic_DNA"/>
</dbReference>
<evidence type="ECO:0000256" key="1">
    <source>
        <dbReference type="ARBA" id="ARBA00006787"/>
    </source>
</evidence>
<dbReference type="RefSeq" id="WP_106288884.1">
    <property type="nucleotide sequence ID" value="NZ_CAWNTC010000045.1"/>
</dbReference>
<dbReference type="AlphaFoldDB" id="A0A2T1C3A1"/>
<keyword evidence="7" id="KW-1185">Reference proteome</keyword>
<feature type="binding site" evidence="5">
    <location>
        <position position="197"/>
    </location>
    <ligand>
        <name>Fe cation</name>
        <dbReference type="ChEBI" id="CHEBI:24875"/>
        <note>catalytic</note>
    </ligand>
</feature>
<gene>
    <name evidence="6" type="ORF">C7B64_11955</name>
</gene>
<dbReference type="GO" id="GO:0046872">
    <property type="term" value="F:metal ion binding"/>
    <property type="evidence" value="ECO:0007669"/>
    <property type="project" value="UniProtKB-KW"/>
</dbReference>
<sequence length="749" mass="85476">MSNIFPRSVLSVSREEFGDQKYNPQAKNPPLNLKVKAGKLPNDIQGHVFIVGPVGSVDSENNPDNSAVVPSADGTTLLYNGDGMIYRIDFDNIQSGVSLSTRIIKTPCYYADAATNKLTKYQDLKFHNSGITRIGSLGVRNQLNTAFLPMKFGGEDRERLLATWDAGRPYEIDPQTLEAVTPVGWDREWEEVTKLSHLPFKPPTPFKVIQTCAHPVFDPTLDNGTMFTVNSGRSLSNILSQLIPLIYVFQELFDYVKGFFDRSPITSAIMDDSEQFKVHKIEVHQETWKDKLLHILAIIIQFGRGFIDLFVGNFVDLVAWDGSGELQKWRILHHGLPINIKQSTHQIGITKDYVLIIDTAFKISIEELLPPLTKRNAEQIEKWIRNILDHPQFANNYAYIVRRRDLKPGQKFVRAKKVTIPLESAHFLVDYQNPSGQITIHFSHVCAWDAAETVSKFDFDLDASPEELQRLYGVLYGPTDISRLGCYAIDGETGKVVSKQTVMDLDLTWGPAIYTYRNNLHNSTPDRFEDIYWSSLGCWDELLMPHIIKLYEDYEYREVGIDLIEEITKQGRKSNILRLHISPLESLSASDRAPRSASDRRLQIADAYQFPDGFYVTSPQFVPSSQRSGSTDGYVVCIVHYGDGKEETNGNEIWIFDGRDLKNGPICQLWHEKLNIGFTVHSTWLEKVQERVASYYIPVEEDYRDIVAQQPEEIQDLFENWIYPQKEPLIKDDSNPLILELPKLAEIHR</sequence>
<proteinExistence type="inferred from homology"/>
<name>A0A2T1C3A1_9CYAN</name>
<comment type="similarity">
    <text evidence="1">Belongs to the carotenoid oxygenase family.</text>
</comment>
<keyword evidence="6" id="KW-0223">Dioxygenase</keyword>
<evidence type="ECO:0000256" key="3">
    <source>
        <dbReference type="ARBA" id="ARBA00023002"/>
    </source>
</evidence>
<comment type="cofactor">
    <cofactor evidence="5">
        <name>Fe(2+)</name>
        <dbReference type="ChEBI" id="CHEBI:29033"/>
    </cofactor>
    <text evidence="5">Binds 1 Fe(2+) ion per subunit.</text>
</comment>
<accession>A0A2T1C3A1</accession>
<dbReference type="PANTHER" id="PTHR10543">
    <property type="entry name" value="BETA-CAROTENE DIOXYGENASE"/>
    <property type="match status" value="1"/>
</dbReference>
<dbReference type="Pfam" id="PF03055">
    <property type="entry name" value="RPE65"/>
    <property type="match status" value="2"/>
</dbReference>
<evidence type="ECO:0000313" key="7">
    <source>
        <dbReference type="Proteomes" id="UP000238762"/>
    </source>
</evidence>
<reference evidence="6 7" key="1">
    <citation type="submission" date="2018-02" db="EMBL/GenBank/DDBJ databases">
        <authorList>
            <person name="Cohen D.B."/>
            <person name="Kent A.D."/>
        </authorList>
    </citation>
    <scope>NUCLEOTIDE SEQUENCE [LARGE SCALE GENOMIC DNA]</scope>
    <source>
        <strain evidence="6 7">CCAP 1448/3</strain>
    </source>
</reference>
<keyword evidence="3" id="KW-0560">Oxidoreductase</keyword>